<gene>
    <name evidence="2" type="ORF">Aau02nite_53170</name>
</gene>
<dbReference type="EMBL" id="BOQL01000042">
    <property type="protein sequence ID" value="GIM72855.1"/>
    <property type="molecule type" value="Genomic_DNA"/>
</dbReference>
<feature type="compositionally biased region" description="Basic residues" evidence="1">
    <location>
        <begin position="45"/>
        <end position="72"/>
    </location>
</feature>
<organism evidence="2 3">
    <name type="scientific">Actinoplanes auranticolor</name>
    <dbReference type="NCBI Taxonomy" id="47988"/>
    <lineage>
        <taxon>Bacteria</taxon>
        <taxon>Bacillati</taxon>
        <taxon>Actinomycetota</taxon>
        <taxon>Actinomycetes</taxon>
        <taxon>Micromonosporales</taxon>
        <taxon>Micromonosporaceae</taxon>
        <taxon>Actinoplanes</taxon>
    </lineage>
</organism>
<dbReference type="Proteomes" id="UP000681340">
    <property type="component" value="Unassembled WGS sequence"/>
</dbReference>
<comment type="caution">
    <text evidence="2">The sequence shown here is derived from an EMBL/GenBank/DDBJ whole genome shotgun (WGS) entry which is preliminary data.</text>
</comment>
<name>A0A919SHJ0_9ACTN</name>
<evidence type="ECO:0000256" key="1">
    <source>
        <dbReference type="SAM" id="MobiDB-lite"/>
    </source>
</evidence>
<keyword evidence="3" id="KW-1185">Reference proteome</keyword>
<accession>A0A919SHJ0</accession>
<protein>
    <submittedName>
        <fullName evidence="2">Uncharacterized protein</fullName>
    </submittedName>
</protein>
<evidence type="ECO:0000313" key="3">
    <source>
        <dbReference type="Proteomes" id="UP000681340"/>
    </source>
</evidence>
<feature type="region of interest" description="Disordered" evidence="1">
    <location>
        <begin position="45"/>
        <end position="87"/>
    </location>
</feature>
<sequence>MKPQVSSDALLAPERRRAKPATVTVPAGSRTWKAVHIRRSTISHKEAVRHRTTVRGRRRMGLTHPGKGRRTHVAPDAMNDAEGHGNS</sequence>
<dbReference type="AlphaFoldDB" id="A0A919SHJ0"/>
<feature type="region of interest" description="Disordered" evidence="1">
    <location>
        <begin position="1"/>
        <end position="27"/>
    </location>
</feature>
<proteinExistence type="predicted"/>
<evidence type="ECO:0000313" key="2">
    <source>
        <dbReference type="EMBL" id="GIM72855.1"/>
    </source>
</evidence>
<reference evidence="2" key="1">
    <citation type="submission" date="2021-03" db="EMBL/GenBank/DDBJ databases">
        <title>Whole genome shotgun sequence of Actinoplanes auranticolor NBRC 12245.</title>
        <authorList>
            <person name="Komaki H."/>
            <person name="Tamura T."/>
        </authorList>
    </citation>
    <scope>NUCLEOTIDE SEQUENCE</scope>
    <source>
        <strain evidence="2">NBRC 12245</strain>
    </source>
</reference>